<organism evidence="1 2">
    <name type="scientific">Striga hermonthica</name>
    <name type="common">Purple witchweed</name>
    <name type="synonym">Buchnera hermonthica</name>
    <dbReference type="NCBI Taxonomy" id="68872"/>
    <lineage>
        <taxon>Eukaryota</taxon>
        <taxon>Viridiplantae</taxon>
        <taxon>Streptophyta</taxon>
        <taxon>Embryophyta</taxon>
        <taxon>Tracheophyta</taxon>
        <taxon>Spermatophyta</taxon>
        <taxon>Magnoliopsida</taxon>
        <taxon>eudicotyledons</taxon>
        <taxon>Gunneridae</taxon>
        <taxon>Pentapetalae</taxon>
        <taxon>asterids</taxon>
        <taxon>lamiids</taxon>
        <taxon>Lamiales</taxon>
        <taxon>Orobanchaceae</taxon>
        <taxon>Buchnereae</taxon>
        <taxon>Striga</taxon>
    </lineage>
</organism>
<comment type="caution">
    <text evidence="1">The sequence shown here is derived from an EMBL/GenBank/DDBJ whole genome shotgun (WGS) entry which is preliminary data.</text>
</comment>
<dbReference type="EMBL" id="CACSLK010003174">
    <property type="protein sequence ID" value="CAA0808753.1"/>
    <property type="molecule type" value="Genomic_DNA"/>
</dbReference>
<dbReference type="OrthoDB" id="1747765at2759"/>
<sequence length="371" mass="43183">MWIIGGDFNDLTSNNDKCGGSYRDESIFLSFRSFIQSMRMVEVPFTGYPYTWNNCRQGDSFIEERLDRFFSSPDWSLAFPQTRVKHIPLLSSDHSLILLCTNEDTFNTKKRFYFDSRWVKAEGFSSTVEKAWNKDHSLTDDLYDIQERIKNVRIALLKWKFTLLPNSKRTLDSFKIRLDALNQQGSSKDWNEWNETRHLLHLAYAEDEIYWAQKARINWLKAGDKNSKYFQASVTQRRKTNSLEGLISSSGTCCSSQEEILQEIHNHFGQFYKSTMPVHEWYSLEGITRTITEEMNSNLTRTVTLEELKQALWEMHLLKAPGIDGMSPSFFQASWNTIHSSMFKAVQSFFSTGVMPNPVNKTTITLIPKNN</sequence>
<dbReference type="PANTHER" id="PTHR33710">
    <property type="entry name" value="BNAC02G09200D PROTEIN"/>
    <property type="match status" value="1"/>
</dbReference>
<evidence type="ECO:0000313" key="2">
    <source>
        <dbReference type="Proteomes" id="UP001153555"/>
    </source>
</evidence>
<dbReference type="Gene3D" id="3.60.10.10">
    <property type="entry name" value="Endonuclease/exonuclease/phosphatase"/>
    <property type="match status" value="1"/>
</dbReference>
<evidence type="ECO:0008006" key="3">
    <source>
        <dbReference type="Google" id="ProtNLM"/>
    </source>
</evidence>
<dbReference type="SUPFAM" id="SSF56219">
    <property type="entry name" value="DNase I-like"/>
    <property type="match status" value="1"/>
</dbReference>
<dbReference type="PANTHER" id="PTHR33710:SF71">
    <property type="entry name" value="ENDONUCLEASE_EXONUCLEASE_PHOSPHATASE DOMAIN-CONTAINING PROTEIN"/>
    <property type="match status" value="1"/>
</dbReference>
<accession>A0A9N7MNM5</accession>
<keyword evidence="2" id="KW-1185">Reference proteome</keyword>
<name>A0A9N7MNM5_STRHE</name>
<proteinExistence type="predicted"/>
<reference evidence="1" key="1">
    <citation type="submission" date="2019-12" db="EMBL/GenBank/DDBJ databases">
        <authorList>
            <person name="Scholes J."/>
        </authorList>
    </citation>
    <scope>NUCLEOTIDE SEQUENCE</scope>
</reference>
<dbReference type="InterPro" id="IPR036691">
    <property type="entry name" value="Endo/exonu/phosph_ase_sf"/>
</dbReference>
<dbReference type="Proteomes" id="UP001153555">
    <property type="component" value="Unassembled WGS sequence"/>
</dbReference>
<protein>
    <recommendedName>
        <fullName evidence="3">Reverse transcriptase</fullName>
    </recommendedName>
</protein>
<dbReference type="AlphaFoldDB" id="A0A9N7MNM5"/>
<gene>
    <name evidence="1" type="ORF">SHERM_10981</name>
</gene>
<evidence type="ECO:0000313" key="1">
    <source>
        <dbReference type="EMBL" id="CAA0808753.1"/>
    </source>
</evidence>